<dbReference type="AlphaFoldDB" id="A0AAV7NIZ5"/>
<accession>A0AAV7NIZ5</accession>
<dbReference type="EMBL" id="JANPWB010000012">
    <property type="protein sequence ID" value="KAJ1115921.1"/>
    <property type="molecule type" value="Genomic_DNA"/>
</dbReference>
<feature type="compositionally biased region" description="Low complexity" evidence="1">
    <location>
        <begin position="1"/>
        <end position="10"/>
    </location>
</feature>
<proteinExistence type="predicted"/>
<evidence type="ECO:0000313" key="3">
    <source>
        <dbReference type="Proteomes" id="UP001066276"/>
    </source>
</evidence>
<sequence>MARSGGQEELGLGERRHPSDTSLTATLAERTQKFNNILHPVLYVKTTLEPKIDELWIDMGHMCEDHKKLKEHVEATENMVSDMRPSVTEAASHISALPKHVTQLRQRVEDQEGRS</sequence>
<comment type="caution">
    <text evidence="2">The sequence shown here is derived from an EMBL/GenBank/DDBJ whole genome shotgun (WGS) entry which is preliminary data.</text>
</comment>
<protein>
    <submittedName>
        <fullName evidence="2">Uncharacterized protein</fullName>
    </submittedName>
</protein>
<gene>
    <name evidence="2" type="ORF">NDU88_004141</name>
</gene>
<name>A0AAV7NIZ5_PLEWA</name>
<organism evidence="2 3">
    <name type="scientific">Pleurodeles waltl</name>
    <name type="common">Iberian ribbed newt</name>
    <dbReference type="NCBI Taxonomy" id="8319"/>
    <lineage>
        <taxon>Eukaryota</taxon>
        <taxon>Metazoa</taxon>
        <taxon>Chordata</taxon>
        <taxon>Craniata</taxon>
        <taxon>Vertebrata</taxon>
        <taxon>Euteleostomi</taxon>
        <taxon>Amphibia</taxon>
        <taxon>Batrachia</taxon>
        <taxon>Caudata</taxon>
        <taxon>Salamandroidea</taxon>
        <taxon>Salamandridae</taxon>
        <taxon>Pleurodelinae</taxon>
        <taxon>Pleurodeles</taxon>
    </lineage>
</organism>
<keyword evidence="3" id="KW-1185">Reference proteome</keyword>
<reference evidence="2" key="1">
    <citation type="journal article" date="2022" name="bioRxiv">
        <title>Sequencing and chromosome-scale assembly of the giantPleurodeles waltlgenome.</title>
        <authorList>
            <person name="Brown T."/>
            <person name="Elewa A."/>
            <person name="Iarovenko S."/>
            <person name="Subramanian E."/>
            <person name="Araus A.J."/>
            <person name="Petzold A."/>
            <person name="Susuki M."/>
            <person name="Suzuki K.-i.T."/>
            <person name="Hayashi T."/>
            <person name="Toyoda A."/>
            <person name="Oliveira C."/>
            <person name="Osipova E."/>
            <person name="Leigh N.D."/>
            <person name="Simon A."/>
            <person name="Yun M.H."/>
        </authorList>
    </citation>
    <scope>NUCLEOTIDE SEQUENCE</scope>
    <source>
        <strain evidence="2">20211129_DDA</strain>
        <tissue evidence="2">Liver</tissue>
    </source>
</reference>
<evidence type="ECO:0000256" key="1">
    <source>
        <dbReference type="SAM" id="MobiDB-lite"/>
    </source>
</evidence>
<feature type="region of interest" description="Disordered" evidence="1">
    <location>
        <begin position="1"/>
        <end position="21"/>
    </location>
</feature>
<dbReference type="Proteomes" id="UP001066276">
    <property type="component" value="Chromosome 8"/>
</dbReference>
<evidence type="ECO:0000313" key="2">
    <source>
        <dbReference type="EMBL" id="KAJ1115921.1"/>
    </source>
</evidence>